<keyword evidence="2" id="KW-1185">Reference proteome</keyword>
<name>A0A1H3QAW4_9MICO</name>
<dbReference type="InterPro" id="IPR013783">
    <property type="entry name" value="Ig-like_fold"/>
</dbReference>
<organism evidence="1 2">
    <name type="scientific">Herbiconiux ginsengi</name>
    <dbReference type="NCBI Taxonomy" id="381665"/>
    <lineage>
        <taxon>Bacteria</taxon>
        <taxon>Bacillati</taxon>
        <taxon>Actinomycetota</taxon>
        <taxon>Actinomycetes</taxon>
        <taxon>Micrococcales</taxon>
        <taxon>Microbacteriaceae</taxon>
        <taxon>Herbiconiux</taxon>
    </lineage>
</organism>
<dbReference type="EMBL" id="FNPZ01000002">
    <property type="protein sequence ID" value="SDZ09839.1"/>
    <property type="molecule type" value="Genomic_DNA"/>
</dbReference>
<dbReference type="Gene3D" id="2.60.40.10">
    <property type="entry name" value="Immunoglobulins"/>
    <property type="match status" value="1"/>
</dbReference>
<reference evidence="1 2" key="1">
    <citation type="submission" date="2016-10" db="EMBL/GenBank/DDBJ databases">
        <authorList>
            <person name="de Groot N.N."/>
        </authorList>
    </citation>
    <scope>NUCLEOTIDE SEQUENCE [LARGE SCALE GENOMIC DNA]</scope>
    <source>
        <strain evidence="1 2">CGMCC 4.3491</strain>
    </source>
</reference>
<dbReference type="STRING" id="381665.SAMN05216554_2383"/>
<evidence type="ECO:0000313" key="2">
    <source>
        <dbReference type="Proteomes" id="UP000198891"/>
    </source>
</evidence>
<protein>
    <recommendedName>
        <fullName evidence="3">Fibronectin type-III domain-containing protein</fullName>
    </recommendedName>
</protein>
<dbReference type="AlphaFoldDB" id="A0A1H3QAW4"/>
<gene>
    <name evidence="1" type="ORF">SAMN05216554_2383</name>
</gene>
<dbReference type="Proteomes" id="UP000198891">
    <property type="component" value="Unassembled WGS sequence"/>
</dbReference>
<sequence>MRTRLRARRPWRFALGVFVVTFLVAVTGSTAGAYWVAASVSLTSTTTGATASGTLAGTAGLTKEYKFTGAGSASTPTIAPLVFANTGSAPLAVTLAVSGVAGTLAPNVALTFWAGSAGACAATIPGSGTTIGTLALPPALPADFASVAIGASVTLCAATRLNTTVAVSQGQTVSPVFTLTGHVGTNWTATAPGAAFTQSVYQVPNPAPITCVDGTGLGTGVVTLSWTAVPGATTYRIVKASDGSTVKASNAATSVTVNGLDLGLGSIFSPGTVAVLVQSLDSTYGTTSAGTTVNLRYSLLVTVLQVKCPA</sequence>
<dbReference type="GO" id="GO:0005975">
    <property type="term" value="P:carbohydrate metabolic process"/>
    <property type="evidence" value="ECO:0007669"/>
    <property type="project" value="UniProtKB-ARBA"/>
</dbReference>
<evidence type="ECO:0000313" key="1">
    <source>
        <dbReference type="EMBL" id="SDZ09839.1"/>
    </source>
</evidence>
<accession>A0A1H3QAW4</accession>
<evidence type="ECO:0008006" key="3">
    <source>
        <dbReference type="Google" id="ProtNLM"/>
    </source>
</evidence>
<proteinExistence type="predicted"/>